<dbReference type="KEGG" id="bbet:F8237_01825"/>
<evidence type="ECO:0000313" key="3">
    <source>
        <dbReference type="Proteomes" id="UP000325641"/>
    </source>
</evidence>
<protein>
    <submittedName>
        <fullName evidence="2">Uncharacterized protein</fullName>
    </submittedName>
</protein>
<dbReference type="AlphaFoldDB" id="A0A5P6NYR5"/>
<dbReference type="EMBL" id="CP044543">
    <property type="protein sequence ID" value="QFI71221.1"/>
    <property type="molecule type" value="Genomic_DNA"/>
</dbReference>
<proteinExistence type="predicted"/>
<dbReference type="RefSeq" id="WP_151642131.1">
    <property type="nucleotide sequence ID" value="NZ_CP044543.1"/>
</dbReference>
<reference evidence="3" key="1">
    <citation type="submission" date="2019-10" db="EMBL/GenBank/DDBJ databases">
        <title>Complete Genome Sequence of Bradyrhizobium betae type strain PL7HG1T.</title>
        <authorList>
            <person name="Bromfield E.S.P."/>
            <person name="Cloutier S."/>
        </authorList>
    </citation>
    <scope>NUCLEOTIDE SEQUENCE [LARGE SCALE GENOMIC DNA]</scope>
    <source>
        <strain evidence="3">PL7HG1</strain>
    </source>
</reference>
<evidence type="ECO:0000256" key="1">
    <source>
        <dbReference type="SAM" id="MobiDB-lite"/>
    </source>
</evidence>
<feature type="region of interest" description="Disordered" evidence="1">
    <location>
        <begin position="1"/>
        <end position="37"/>
    </location>
</feature>
<name>A0A5P6NYR5_9BRAD</name>
<accession>A0A5P6NYR5</accession>
<evidence type="ECO:0000313" key="2">
    <source>
        <dbReference type="EMBL" id="QFI71221.1"/>
    </source>
</evidence>
<dbReference type="Proteomes" id="UP000325641">
    <property type="component" value="Chromosome"/>
</dbReference>
<gene>
    <name evidence="2" type="ORF">F8237_01825</name>
</gene>
<sequence length="71" mass="7444">MTDQEQGEGIAASVSGAQMGQEPGDPNVPGTSLSERARELVSSLEHSMKHNAPVSNEQLRELKALLGVSGE</sequence>
<organism evidence="2 3">
    <name type="scientific">Bradyrhizobium betae</name>
    <dbReference type="NCBI Taxonomy" id="244734"/>
    <lineage>
        <taxon>Bacteria</taxon>
        <taxon>Pseudomonadati</taxon>
        <taxon>Pseudomonadota</taxon>
        <taxon>Alphaproteobacteria</taxon>
        <taxon>Hyphomicrobiales</taxon>
        <taxon>Nitrobacteraceae</taxon>
        <taxon>Bradyrhizobium</taxon>
    </lineage>
</organism>